<gene>
    <name evidence="1" type="ORF">ICI42_09715</name>
</gene>
<dbReference type="EMBL" id="JACVVX010000002">
    <property type="protein sequence ID" value="MBD0414931.1"/>
    <property type="molecule type" value="Genomic_DNA"/>
</dbReference>
<keyword evidence="2" id="KW-1185">Reference proteome</keyword>
<comment type="caution">
    <text evidence="1">The sequence shown here is derived from an EMBL/GenBank/DDBJ whole genome shotgun (WGS) entry which is preliminary data.</text>
</comment>
<dbReference type="RefSeq" id="WP_188164339.1">
    <property type="nucleotide sequence ID" value="NZ_JACVVX010000002.1"/>
</dbReference>
<evidence type="ECO:0000313" key="1">
    <source>
        <dbReference type="EMBL" id="MBD0414931.1"/>
    </source>
</evidence>
<reference evidence="1" key="1">
    <citation type="submission" date="2020-09" db="EMBL/GenBank/DDBJ databases">
        <title>Genome seq and assembly of Tianweitania sp.</title>
        <authorList>
            <person name="Chhetri G."/>
        </authorList>
    </citation>
    <scope>NUCLEOTIDE SEQUENCE</scope>
    <source>
        <strain evidence="1">Rool2</strain>
    </source>
</reference>
<organism evidence="1 2">
    <name type="scientific">Oryzicola mucosus</name>
    <dbReference type="NCBI Taxonomy" id="2767425"/>
    <lineage>
        <taxon>Bacteria</taxon>
        <taxon>Pseudomonadati</taxon>
        <taxon>Pseudomonadota</taxon>
        <taxon>Alphaproteobacteria</taxon>
        <taxon>Hyphomicrobiales</taxon>
        <taxon>Phyllobacteriaceae</taxon>
        <taxon>Oryzicola</taxon>
    </lineage>
</organism>
<name>A0A8J6PUR6_9HYPH</name>
<proteinExistence type="predicted"/>
<accession>A0A8J6PUR6</accession>
<protein>
    <submittedName>
        <fullName evidence="1">GNAT family N-acetyltransferase</fullName>
    </submittedName>
</protein>
<dbReference type="Proteomes" id="UP000643405">
    <property type="component" value="Unassembled WGS sequence"/>
</dbReference>
<dbReference type="AlphaFoldDB" id="A0A8J6PUR6"/>
<sequence>MEISDIGAVGRLFNIAFRGNDRPASESFTRYFETLFFGSPSYSPQQGSLVHESAGGIDSALLSIPMRFVIGDRPLTGRLLCAFMSNGRKSGVVGAARLSRNLATSTSPFFFTDNASPVSADHWTAGGGDVLPIHSLEWRRDFRPFNALALRAARRRPVFGHGLIRSGLSPFDILARRSLPSYRSAPPPGIHVVPVELDRFYAHARPMTERFALRPAWDMDELDWLMRVAAMNTARGVLKLVEVRDGNERVVGCVLYFGKPGETALVLNVLTVAKREQDVVAAMFAHLDAEGYSAARGMAQPFFLNAILRQRRLTLKYGGFFCVKSPNAEIQDAIQRNDIYLGGLASESWSRLLTEF</sequence>
<evidence type="ECO:0000313" key="2">
    <source>
        <dbReference type="Proteomes" id="UP000643405"/>
    </source>
</evidence>